<keyword evidence="4" id="KW-1133">Transmembrane helix</keyword>
<dbReference type="VEuPathDB" id="FungiDB:SCHCODRAFT_02039709"/>
<gene>
    <name evidence="6" type="ORF">SCHCODRAFT_255861</name>
</gene>
<feature type="compositionally biased region" description="Polar residues" evidence="3">
    <location>
        <begin position="44"/>
        <end position="54"/>
    </location>
</feature>
<proteinExistence type="predicted"/>
<dbReference type="CDD" id="cd11854">
    <property type="entry name" value="SH3_Fus1p"/>
    <property type="match status" value="1"/>
</dbReference>
<evidence type="ECO:0000259" key="5">
    <source>
        <dbReference type="PROSITE" id="PS50002"/>
    </source>
</evidence>
<dbReference type="InterPro" id="IPR001452">
    <property type="entry name" value="SH3_domain"/>
</dbReference>
<dbReference type="Gene3D" id="2.30.30.40">
    <property type="entry name" value="SH3 Domains"/>
    <property type="match status" value="1"/>
</dbReference>
<reference evidence="6 7" key="1">
    <citation type="journal article" date="2010" name="Nat. Biotechnol.">
        <title>Genome sequence of the model mushroom Schizophyllum commune.</title>
        <authorList>
            <person name="Ohm R.A."/>
            <person name="de Jong J.F."/>
            <person name="Lugones L.G."/>
            <person name="Aerts A."/>
            <person name="Kothe E."/>
            <person name="Stajich J.E."/>
            <person name="de Vries R.P."/>
            <person name="Record E."/>
            <person name="Levasseur A."/>
            <person name="Baker S.E."/>
            <person name="Bartholomew K.A."/>
            <person name="Coutinho P.M."/>
            <person name="Erdmann S."/>
            <person name="Fowler T.J."/>
            <person name="Gathman A.C."/>
            <person name="Lombard V."/>
            <person name="Henrissat B."/>
            <person name="Knabe N."/>
            <person name="Kuees U."/>
            <person name="Lilly W.W."/>
            <person name="Lindquist E."/>
            <person name="Lucas S."/>
            <person name="Magnuson J.K."/>
            <person name="Piumi F."/>
            <person name="Raudaskoski M."/>
            <person name="Salamov A."/>
            <person name="Schmutz J."/>
            <person name="Schwarze F.W.M.R."/>
            <person name="vanKuyk P.A."/>
            <person name="Horton J.S."/>
            <person name="Grigoriev I.V."/>
            <person name="Woesten H.A.B."/>
        </authorList>
    </citation>
    <scope>NUCLEOTIDE SEQUENCE [LARGE SCALE GENOMIC DNA]</scope>
    <source>
        <strain evidence="7">H4-8 / FGSC 9210</strain>
    </source>
</reference>
<sequence>MRIPIHARHALAERAQLQSLDDAQRLAARATTITTFLTIHPSTTAVAETTSSPAQETTQVTTTQETSPTETQAPATSTEAPTTESAPPATTESSETPFTTSTNPVDTTSSSSEVLTTESSSAIPTTSAATTSSPSSSPTFTTHPATSSTPTSSSATASSSAPASAVGTTDDNQGLSSGAIAGITIAAIAAFFFLGFLVMYIIRKRALKRRHRSADSLWISAPLPELSTSASGRPASLRPFLLNPERPAPPPPVTPQTTVTYGNIAAEHKQRQSGMMATVSSTYTPSMPDELGVTVGDKLKVVREFDDGWCECVNAAGKKGMVPIECLEGRSWWSAPQGDYQTAAERHKSQRVSSMYASYTPNMA</sequence>
<keyword evidence="4" id="KW-0812">Transmembrane</keyword>
<protein>
    <recommendedName>
        <fullName evidence="5">SH3 domain-containing protein</fullName>
    </recommendedName>
</protein>
<accession>D8PUX4</accession>
<keyword evidence="4" id="KW-0472">Membrane</keyword>
<evidence type="ECO:0000256" key="2">
    <source>
        <dbReference type="PROSITE-ProRule" id="PRU00192"/>
    </source>
</evidence>
<dbReference type="OrthoDB" id="5340910at2759"/>
<evidence type="ECO:0000313" key="6">
    <source>
        <dbReference type="EMBL" id="EFI99938.1"/>
    </source>
</evidence>
<name>D8PUX4_SCHCM</name>
<dbReference type="STRING" id="578458.D8PUX4"/>
<keyword evidence="7" id="KW-1185">Reference proteome</keyword>
<dbReference type="SMART" id="SM00326">
    <property type="entry name" value="SH3"/>
    <property type="match status" value="1"/>
</dbReference>
<evidence type="ECO:0000313" key="7">
    <source>
        <dbReference type="Proteomes" id="UP000007431"/>
    </source>
</evidence>
<dbReference type="InterPro" id="IPR036028">
    <property type="entry name" value="SH3-like_dom_sf"/>
</dbReference>
<dbReference type="KEGG" id="scm:SCHCO_02039709"/>
<dbReference type="OMA" id="PDFANEY"/>
<dbReference type="InParanoid" id="D8PUX4"/>
<evidence type="ECO:0000256" key="4">
    <source>
        <dbReference type="SAM" id="Phobius"/>
    </source>
</evidence>
<evidence type="ECO:0000256" key="1">
    <source>
        <dbReference type="ARBA" id="ARBA00022443"/>
    </source>
</evidence>
<dbReference type="HOGENOM" id="CLU_761073_0_0_1"/>
<dbReference type="RefSeq" id="XP_003034841.1">
    <property type="nucleotide sequence ID" value="XM_003034795.1"/>
</dbReference>
<feature type="transmembrane region" description="Helical" evidence="4">
    <location>
        <begin position="179"/>
        <end position="202"/>
    </location>
</feature>
<dbReference type="eggNOG" id="ENOG502SG45">
    <property type="taxonomic scope" value="Eukaryota"/>
</dbReference>
<dbReference type="Proteomes" id="UP000007431">
    <property type="component" value="Unassembled WGS sequence"/>
</dbReference>
<dbReference type="SUPFAM" id="SSF50044">
    <property type="entry name" value="SH3-domain"/>
    <property type="match status" value="1"/>
</dbReference>
<feature type="region of interest" description="Disordered" evidence="3">
    <location>
        <begin position="44"/>
        <end position="170"/>
    </location>
</feature>
<organism evidence="7">
    <name type="scientific">Schizophyllum commune (strain H4-8 / FGSC 9210)</name>
    <name type="common">Split gill fungus</name>
    <dbReference type="NCBI Taxonomy" id="578458"/>
    <lineage>
        <taxon>Eukaryota</taxon>
        <taxon>Fungi</taxon>
        <taxon>Dikarya</taxon>
        <taxon>Basidiomycota</taxon>
        <taxon>Agaricomycotina</taxon>
        <taxon>Agaricomycetes</taxon>
        <taxon>Agaricomycetidae</taxon>
        <taxon>Agaricales</taxon>
        <taxon>Schizophyllaceae</taxon>
        <taxon>Schizophyllum</taxon>
    </lineage>
</organism>
<dbReference type="PROSITE" id="PS50002">
    <property type="entry name" value="SH3"/>
    <property type="match status" value="1"/>
</dbReference>
<dbReference type="Pfam" id="PF00018">
    <property type="entry name" value="SH3_1"/>
    <property type="match status" value="1"/>
</dbReference>
<feature type="domain" description="SH3" evidence="5">
    <location>
        <begin position="272"/>
        <end position="332"/>
    </location>
</feature>
<dbReference type="InterPro" id="IPR035521">
    <property type="entry name" value="Fus1_SH3"/>
</dbReference>
<dbReference type="EMBL" id="GL377303">
    <property type="protein sequence ID" value="EFI99938.1"/>
    <property type="molecule type" value="Genomic_DNA"/>
</dbReference>
<keyword evidence="1 2" id="KW-0728">SH3 domain</keyword>
<dbReference type="GeneID" id="9587240"/>
<dbReference type="AlphaFoldDB" id="D8PUX4"/>
<feature type="compositionally biased region" description="Low complexity" evidence="3">
    <location>
        <begin position="55"/>
        <end position="170"/>
    </location>
</feature>
<evidence type="ECO:0000256" key="3">
    <source>
        <dbReference type="SAM" id="MobiDB-lite"/>
    </source>
</evidence>